<keyword evidence="1" id="KW-0472">Membrane</keyword>
<proteinExistence type="predicted"/>
<dbReference type="STRING" id="314271.RB2654_17511"/>
<dbReference type="AlphaFoldDB" id="A3VC07"/>
<dbReference type="RefSeq" id="WP_008333974.1">
    <property type="nucleotide sequence ID" value="NZ_CH902578.1"/>
</dbReference>
<dbReference type="EMBL" id="AAMT01000002">
    <property type="protein sequence ID" value="EAQ14490.1"/>
    <property type="molecule type" value="Genomic_DNA"/>
</dbReference>
<dbReference type="HOGENOM" id="CLU_093674_0_1_5"/>
<feature type="transmembrane region" description="Helical" evidence="1">
    <location>
        <begin position="23"/>
        <end position="41"/>
    </location>
</feature>
<evidence type="ECO:0000256" key="1">
    <source>
        <dbReference type="SAM" id="Phobius"/>
    </source>
</evidence>
<evidence type="ECO:0008006" key="4">
    <source>
        <dbReference type="Google" id="ProtNLM"/>
    </source>
</evidence>
<dbReference type="Pfam" id="PF05656">
    <property type="entry name" value="DUF805"/>
    <property type="match status" value="1"/>
</dbReference>
<evidence type="ECO:0000313" key="2">
    <source>
        <dbReference type="EMBL" id="EAQ14490.1"/>
    </source>
</evidence>
<name>A3VC07_9RHOB</name>
<organism evidence="2 3">
    <name type="scientific">Maritimibacter alkaliphilus HTCC2654</name>
    <dbReference type="NCBI Taxonomy" id="314271"/>
    <lineage>
        <taxon>Bacteria</taxon>
        <taxon>Pseudomonadati</taxon>
        <taxon>Pseudomonadota</taxon>
        <taxon>Alphaproteobacteria</taxon>
        <taxon>Rhodobacterales</taxon>
        <taxon>Roseobacteraceae</taxon>
        <taxon>Maritimibacter</taxon>
    </lineage>
</organism>
<dbReference type="Proteomes" id="UP000002931">
    <property type="component" value="Unassembled WGS sequence"/>
</dbReference>
<keyword evidence="1" id="KW-0812">Transmembrane</keyword>
<sequence length="150" mass="16817">MIRAVAQALRNYATFRGRTGRRAAWWFLAFFIVGNFLLVNLTKFALLGEVYGLAKWASLVSWFFFWSMILPMAALTARRLQDIGKPGALTILPTAAVMLVSVNERRLITQGYEALIPVFIVATPIFVWFFYWLARPGDPGDNAYGPPPGA</sequence>
<keyword evidence="3" id="KW-1185">Reference proteome</keyword>
<reference evidence="2 3" key="1">
    <citation type="journal article" date="2010" name="J. Bacteriol.">
        <title>Genome sequences of Pelagibaca bermudensis HTCC2601T and Maritimibacter alkaliphilus HTCC2654T, the type strains of two marine Roseobacter genera.</title>
        <authorList>
            <person name="Thrash J.C."/>
            <person name="Cho J.C."/>
            <person name="Ferriera S."/>
            <person name="Johnson J."/>
            <person name="Vergin K.L."/>
            <person name="Giovannoni S.J."/>
        </authorList>
    </citation>
    <scope>NUCLEOTIDE SEQUENCE [LARGE SCALE GENOMIC DNA]</scope>
    <source>
        <strain evidence="2 3">HTCC2654</strain>
    </source>
</reference>
<dbReference type="PANTHER" id="PTHR34980">
    <property type="entry name" value="INNER MEMBRANE PROTEIN-RELATED-RELATED"/>
    <property type="match status" value="1"/>
</dbReference>
<gene>
    <name evidence="2" type="ORF">RB2654_17511</name>
</gene>
<accession>A3VC07</accession>
<feature type="transmembrane region" description="Helical" evidence="1">
    <location>
        <begin position="53"/>
        <end position="77"/>
    </location>
</feature>
<dbReference type="PANTHER" id="PTHR34980:SF1">
    <property type="entry name" value="INNER MEMBRANE PROTEIN"/>
    <property type="match status" value="1"/>
</dbReference>
<dbReference type="OrthoDB" id="9812349at2"/>
<dbReference type="InterPro" id="IPR008523">
    <property type="entry name" value="DUF805"/>
</dbReference>
<evidence type="ECO:0000313" key="3">
    <source>
        <dbReference type="Proteomes" id="UP000002931"/>
    </source>
</evidence>
<dbReference type="GO" id="GO:0005886">
    <property type="term" value="C:plasma membrane"/>
    <property type="evidence" value="ECO:0007669"/>
    <property type="project" value="TreeGrafter"/>
</dbReference>
<feature type="transmembrane region" description="Helical" evidence="1">
    <location>
        <begin position="114"/>
        <end position="134"/>
    </location>
</feature>
<comment type="caution">
    <text evidence="2">The sequence shown here is derived from an EMBL/GenBank/DDBJ whole genome shotgun (WGS) entry which is preliminary data.</text>
</comment>
<keyword evidence="1" id="KW-1133">Transmembrane helix</keyword>
<protein>
    <recommendedName>
        <fullName evidence="4">DUF805 domain-containing protein</fullName>
    </recommendedName>
</protein>